<evidence type="ECO:0000313" key="2">
    <source>
        <dbReference type="EMBL" id="ESA09208.1"/>
    </source>
</evidence>
<evidence type="ECO:0000256" key="1">
    <source>
        <dbReference type="SAM" id="Phobius"/>
    </source>
</evidence>
<name>U9TSA3_RHIID</name>
<dbReference type="HOGENOM" id="CLU_2543753_0_0_1"/>
<keyword evidence="1" id="KW-0472">Membrane</keyword>
<sequence length="83" mass="9324">MPIMEKQLKKIRGPTAEKSSGYLPFTLAGIRCLLWQYKGNQGNPGTLGGENAWIGKNNHVNLSFFGQFWVMLARILFPIIVTD</sequence>
<organism evidence="2">
    <name type="scientific">Rhizophagus irregularis (strain DAOM 181602 / DAOM 197198 / MUCL 43194)</name>
    <name type="common">Arbuscular mycorrhizal fungus</name>
    <name type="synonym">Glomus intraradices</name>
    <dbReference type="NCBI Taxonomy" id="747089"/>
    <lineage>
        <taxon>Eukaryota</taxon>
        <taxon>Fungi</taxon>
        <taxon>Fungi incertae sedis</taxon>
        <taxon>Mucoromycota</taxon>
        <taxon>Glomeromycotina</taxon>
        <taxon>Glomeromycetes</taxon>
        <taxon>Glomerales</taxon>
        <taxon>Glomeraceae</taxon>
        <taxon>Rhizophagus</taxon>
    </lineage>
</organism>
<dbReference type="AlphaFoldDB" id="U9TSA3"/>
<proteinExistence type="predicted"/>
<dbReference type="EMBL" id="KI288339">
    <property type="protein sequence ID" value="ESA09208.1"/>
    <property type="molecule type" value="Genomic_DNA"/>
</dbReference>
<keyword evidence="1" id="KW-0812">Transmembrane</keyword>
<keyword evidence="1" id="KW-1133">Transmembrane helix</keyword>
<reference evidence="2" key="1">
    <citation type="submission" date="2013-07" db="EMBL/GenBank/DDBJ databases">
        <title>The genome of an arbuscular mycorrhizal fungus provides insights into the evolution of the oldest plant symbiosis.</title>
        <authorList>
            <consortium name="DOE Joint Genome Institute"/>
            <person name="Tisserant E."/>
            <person name="Malbreil M."/>
            <person name="Kuo A."/>
            <person name="Kohler A."/>
            <person name="Symeonidi A."/>
            <person name="Balestrini R."/>
            <person name="Charron P."/>
            <person name="Duensing N."/>
            <person name="Frei-dit-Frey N."/>
            <person name="Gianinazzi-Pearson V."/>
            <person name="Gilbert B."/>
            <person name="Handa Y."/>
            <person name="Hijri M."/>
            <person name="Kaul R."/>
            <person name="Kawaguchi M."/>
            <person name="Krajinski F."/>
            <person name="Lammers P."/>
            <person name="Lapierre D."/>
            <person name="Masclaux F.G."/>
            <person name="Murat C."/>
            <person name="Morin E."/>
            <person name="Ndikumana S."/>
            <person name="Pagni M."/>
            <person name="Petitpierre D."/>
            <person name="Requena N."/>
            <person name="Rosikiewicz P."/>
            <person name="Riley R."/>
            <person name="Saito K."/>
            <person name="San Clemente H."/>
            <person name="Shapiro H."/>
            <person name="van Tuinen D."/>
            <person name="Becard G."/>
            <person name="Bonfante P."/>
            <person name="Paszkowski U."/>
            <person name="Shachar-Hill Y."/>
            <person name="Young J.P."/>
            <person name="Sanders I.R."/>
            <person name="Henrissat B."/>
            <person name="Rensing S.A."/>
            <person name="Grigoriev I.V."/>
            <person name="Corradi N."/>
            <person name="Roux C."/>
            <person name="Martin F."/>
        </authorList>
    </citation>
    <scope>NUCLEOTIDE SEQUENCE</scope>
    <source>
        <strain evidence="2">DAOM 197198</strain>
    </source>
</reference>
<protein>
    <submittedName>
        <fullName evidence="2">Uncharacterized protein</fullName>
    </submittedName>
</protein>
<feature type="transmembrane region" description="Helical" evidence="1">
    <location>
        <begin position="62"/>
        <end position="81"/>
    </location>
</feature>
<gene>
    <name evidence="2" type="ORF">GLOINDRAFT_30797</name>
</gene>
<accession>U9TSA3</accession>